<evidence type="ECO:0000256" key="6">
    <source>
        <dbReference type="ARBA" id="ARBA00022984"/>
    </source>
</evidence>
<dbReference type="CDD" id="cd03785">
    <property type="entry name" value="GT28_MurG"/>
    <property type="match status" value="1"/>
</dbReference>
<evidence type="ECO:0000256" key="10">
    <source>
        <dbReference type="HAMAP-Rule" id="MF_00033"/>
    </source>
</evidence>
<gene>
    <name evidence="10" type="primary">murG</name>
    <name evidence="13" type="ORF">Rhola_00008590</name>
</gene>
<dbReference type="Pfam" id="PF03033">
    <property type="entry name" value="Glyco_transf_28"/>
    <property type="match status" value="1"/>
</dbReference>
<dbReference type="GO" id="GO:0071555">
    <property type="term" value="P:cell wall organization"/>
    <property type="evidence" value="ECO:0007669"/>
    <property type="project" value="UniProtKB-KW"/>
</dbReference>
<dbReference type="Proteomes" id="UP000067708">
    <property type="component" value="Chromosome"/>
</dbReference>
<dbReference type="GO" id="GO:0051301">
    <property type="term" value="P:cell division"/>
    <property type="evidence" value="ECO:0007669"/>
    <property type="project" value="UniProtKB-KW"/>
</dbReference>
<dbReference type="InterPro" id="IPR004276">
    <property type="entry name" value="GlycoTrans_28_N"/>
</dbReference>
<keyword evidence="5 10" id="KW-0133">Cell shape</keyword>
<evidence type="ECO:0000256" key="7">
    <source>
        <dbReference type="ARBA" id="ARBA00023136"/>
    </source>
</evidence>
<proteinExistence type="inferred from homology"/>
<dbReference type="KEGG" id="rla:Rhola_00008590"/>
<dbReference type="EC" id="2.4.1.227" evidence="10"/>
<name>A0A060JCV7_9MICO</name>
<evidence type="ECO:0000256" key="3">
    <source>
        <dbReference type="ARBA" id="ARBA00022676"/>
    </source>
</evidence>
<dbReference type="InterPro" id="IPR006009">
    <property type="entry name" value="GlcNAc_MurG"/>
</dbReference>
<dbReference type="SUPFAM" id="SSF53756">
    <property type="entry name" value="UDP-Glycosyltransferase/glycogen phosphorylase"/>
    <property type="match status" value="1"/>
</dbReference>
<protein>
    <recommendedName>
        <fullName evidence="10">UDP-N-acetylglucosamine--N-acetylmuramyl-(pentapeptide) pyrophosphoryl-undecaprenol N-acetylglucosamine transferase</fullName>
        <ecNumber evidence="10">2.4.1.227</ecNumber>
    </recommendedName>
    <alternativeName>
        <fullName evidence="10">Undecaprenyl-PP-MurNAc-pentapeptide-UDPGlcNAc GlcNAc transferase</fullName>
    </alternativeName>
</protein>
<dbReference type="PANTHER" id="PTHR21015">
    <property type="entry name" value="UDP-N-ACETYLGLUCOSAMINE--N-ACETYLMURAMYL-(PENTAPEPTIDE) PYROPHOSPHORYL-UNDECAPRENOL N-ACETYLGLUCOSAMINE TRANSFERASE 1"/>
    <property type="match status" value="1"/>
</dbReference>
<evidence type="ECO:0000313" key="13">
    <source>
        <dbReference type="EMBL" id="AIC47661.1"/>
    </source>
</evidence>
<keyword evidence="7 10" id="KW-0472">Membrane</keyword>
<dbReference type="HAMAP" id="MF_00033">
    <property type="entry name" value="MurG"/>
    <property type="match status" value="1"/>
</dbReference>
<evidence type="ECO:0000256" key="2">
    <source>
        <dbReference type="ARBA" id="ARBA00022618"/>
    </source>
</evidence>
<dbReference type="GO" id="GO:0008360">
    <property type="term" value="P:regulation of cell shape"/>
    <property type="evidence" value="ECO:0007669"/>
    <property type="project" value="UniProtKB-KW"/>
</dbReference>
<sequence length="355" mass="37922">MTNYLLAGGGTAGHVNPLLALADAIRADSALHHIFALGTVEGLEQQLVPERGYELITIDRLPFPRKINRYAFRFIGAFLAAVRACERILREKQIDVVVGFGGYASAPAYLAAKKLGIPVVVHEANALPGWANKLGNKFAAATGVAFKNTKLKNAEFVGMPLRKEIEEVARVADKSMARKHFGLDPKTITLLVTGGSLGAKTINQTIDESRNVLKAAGIQVLHIVGGKSEFDEISDDDYKRIKYCDQMELAIAASDFAVARAGASTVSEFAAVGLPAIYVPYPVGNGEQKLNVSELVSAGGGVLVADHEFTAQYVAEKLVPLISNTKLLGQMSAAAKEYGIADGTDRLFKLVQGVL</sequence>
<dbReference type="GO" id="GO:0005975">
    <property type="term" value="P:carbohydrate metabolic process"/>
    <property type="evidence" value="ECO:0007669"/>
    <property type="project" value="InterPro"/>
</dbReference>
<feature type="domain" description="Glycosyl transferase family 28 C-terminal" evidence="12">
    <location>
        <begin position="189"/>
        <end position="346"/>
    </location>
</feature>
<evidence type="ECO:0000256" key="9">
    <source>
        <dbReference type="ARBA" id="ARBA00023316"/>
    </source>
</evidence>
<evidence type="ECO:0000259" key="11">
    <source>
        <dbReference type="Pfam" id="PF03033"/>
    </source>
</evidence>
<dbReference type="GO" id="GO:0051991">
    <property type="term" value="F:UDP-N-acetyl-D-glucosamine:N-acetylmuramoyl-L-alanyl-D-glutamyl-meso-2,6-diaminopimelyl-D-alanyl-D-alanine-diphosphoundecaprenol 4-beta-N-acetylglucosaminlytransferase activity"/>
    <property type="evidence" value="ECO:0007669"/>
    <property type="project" value="RHEA"/>
</dbReference>
<dbReference type="OrthoDB" id="9808936at2"/>
<dbReference type="GO" id="GO:0005886">
    <property type="term" value="C:plasma membrane"/>
    <property type="evidence" value="ECO:0007669"/>
    <property type="project" value="UniProtKB-SubCell"/>
</dbReference>
<feature type="domain" description="Glycosyltransferase family 28 N-terminal" evidence="11">
    <location>
        <begin position="5"/>
        <end position="142"/>
    </location>
</feature>
<comment type="pathway">
    <text evidence="10">Cell wall biogenesis; peptidoglycan biosynthesis.</text>
</comment>
<keyword evidence="14" id="KW-1185">Reference proteome</keyword>
<dbReference type="PANTHER" id="PTHR21015:SF22">
    <property type="entry name" value="GLYCOSYLTRANSFERASE"/>
    <property type="match status" value="1"/>
</dbReference>
<dbReference type="HOGENOM" id="CLU_037404_1_0_11"/>
<dbReference type="STRING" id="529884.Rhola_00008590"/>
<dbReference type="GO" id="GO:0050511">
    <property type="term" value="F:undecaprenyldiphospho-muramoylpentapeptide beta-N-acetylglucosaminyltransferase activity"/>
    <property type="evidence" value="ECO:0007669"/>
    <property type="project" value="UniProtKB-UniRule"/>
</dbReference>
<feature type="binding site" evidence="10">
    <location>
        <position position="162"/>
    </location>
    <ligand>
        <name>UDP-N-acetyl-alpha-D-glucosamine</name>
        <dbReference type="ChEBI" id="CHEBI:57705"/>
    </ligand>
</feature>
<keyword evidence="2 10" id="KW-0132">Cell division</keyword>
<dbReference type="PATRIC" id="fig|529884.3.peg.821"/>
<keyword evidence="6 10" id="KW-0573">Peptidoglycan synthesis</keyword>
<feature type="binding site" evidence="10">
    <location>
        <position position="196"/>
    </location>
    <ligand>
        <name>UDP-N-acetyl-alpha-D-glucosamine</name>
        <dbReference type="ChEBI" id="CHEBI:57705"/>
    </ligand>
</feature>
<reference evidence="13 14" key="1">
    <citation type="journal article" date="2014" name="Int. J. Syst. Evol. Microbiol.">
        <title>Rhodoluna lacicola gen. nov., sp. nov., a planktonic freshwater bacterium with stream-lined genome.</title>
        <authorList>
            <person name="Hahn M."/>
            <person name="Schmidt J."/>
            <person name="Taipale S.J."/>
            <person name="Doolittle W.F."/>
            <person name="Koll U."/>
        </authorList>
    </citation>
    <scope>NUCLEOTIDE SEQUENCE [LARGE SCALE GENOMIC DNA]</scope>
    <source>
        <strain evidence="13 14">MWH-Ta8</strain>
    </source>
</reference>
<evidence type="ECO:0000256" key="5">
    <source>
        <dbReference type="ARBA" id="ARBA00022960"/>
    </source>
</evidence>
<dbReference type="AlphaFoldDB" id="A0A060JCV7"/>
<dbReference type="InterPro" id="IPR007235">
    <property type="entry name" value="Glyco_trans_28_C"/>
</dbReference>
<dbReference type="UniPathway" id="UPA00219"/>
<feature type="binding site" evidence="10">
    <location>
        <position position="125"/>
    </location>
    <ligand>
        <name>UDP-N-acetyl-alpha-D-glucosamine</name>
        <dbReference type="ChEBI" id="CHEBI:57705"/>
    </ligand>
</feature>
<keyword evidence="4 10" id="KW-0808">Transferase</keyword>
<keyword evidence="9 10" id="KW-0961">Cell wall biogenesis/degradation</keyword>
<feature type="binding site" evidence="10">
    <location>
        <begin position="11"/>
        <end position="13"/>
    </location>
    <ligand>
        <name>UDP-N-acetyl-alpha-D-glucosamine</name>
        <dbReference type="ChEBI" id="CHEBI:57705"/>
    </ligand>
</feature>
<comment type="function">
    <text evidence="10">Cell wall formation. Catalyzes the transfer of a GlcNAc subunit on undecaprenyl-pyrophosphoryl-MurNAc-pentapeptide (lipid intermediate I) to form undecaprenyl-pyrophosphoryl-MurNAc-(pentapeptide)GlcNAc (lipid intermediate II).</text>
</comment>
<organism evidence="13 14">
    <name type="scientific">Rhodoluna lacicola</name>
    <dbReference type="NCBI Taxonomy" id="529884"/>
    <lineage>
        <taxon>Bacteria</taxon>
        <taxon>Bacillati</taxon>
        <taxon>Actinomycetota</taxon>
        <taxon>Actinomycetes</taxon>
        <taxon>Micrococcales</taxon>
        <taxon>Microbacteriaceae</taxon>
        <taxon>Luna cluster</taxon>
        <taxon>Luna-1 subcluster</taxon>
        <taxon>Rhodoluna</taxon>
    </lineage>
</organism>
<comment type="catalytic activity">
    <reaction evidence="10">
        <text>di-trans,octa-cis-undecaprenyl diphospho-N-acetyl-alpha-D-muramoyl-L-alanyl-D-glutamyl-meso-2,6-diaminopimeloyl-D-alanyl-D-alanine + UDP-N-acetyl-alpha-D-glucosamine = di-trans,octa-cis-undecaprenyl diphospho-[N-acetyl-alpha-D-glucosaminyl-(1-&gt;4)]-N-acetyl-alpha-D-muramoyl-L-alanyl-D-glutamyl-meso-2,6-diaminopimeloyl-D-alanyl-D-alanine + UDP + H(+)</text>
        <dbReference type="Rhea" id="RHEA:31227"/>
        <dbReference type="ChEBI" id="CHEBI:15378"/>
        <dbReference type="ChEBI" id="CHEBI:57705"/>
        <dbReference type="ChEBI" id="CHEBI:58223"/>
        <dbReference type="ChEBI" id="CHEBI:61387"/>
        <dbReference type="ChEBI" id="CHEBI:61388"/>
        <dbReference type="EC" id="2.4.1.227"/>
    </reaction>
</comment>
<evidence type="ECO:0000259" key="12">
    <source>
        <dbReference type="Pfam" id="PF04101"/>
    </source>
</evidence>
<keyword evidence="8 10" id="KW-0131">Cell cycle</keyword>
<dbReference type="NCBIfam" id="TIGR01133">
    <property type="entry name" value="murG"/>
    <property type="match status" value="1"/>
</dbReference>
<keyword evidence="3 10" id="KW-0328">Glycosyltransferase</keyword>
<evidence type="ECO:0000256" key="1">
    <source>
        <dbReference type="ARBA" id="ARBA00022475"/>
    </source>
</evidence>
<feature type="binding site" evidence="10">
    <location>
        <position position="288"/>
    </location>
    <ligand>
        <name>UDP-N-acetyl-alpha-D-glucosamine</name>
        <dbReference type="ChEBI" id="CHEBI:57705"/>
    </ligand>
</feature>
<accession>A0A060JCV7</accession>
<comment type="similarity">
    <text evidence="10">Belongs to the glycosyltransferase 28 family. MurG subfamily.</text>
</comment>
<comment type="subcellular location">
    <subcellularLocation>
        <location evidence="10">Cell membrane</location>
        <topology evidence="10">Peripheral membrane protein</topology>
        <orientation evidence="10">Cytoplasmic side</orientation>
    </subcellularLocation>
</comment>
<dbReference type="Pfam" id="PF04101">
    <property type="entry name" value="Glyco_tran_28_C"/>
    <property type="match status" value="1"/>
</dbReference>
<comment type="caution">
    <text evidence="10">Lacks conserved residue(s) required for the propagation of feature annotation.</text>
</comment>
<evidence type="ECO:0000256" key="8">
    <source>
        <dbReference type="ARBA" id="ARBA00023306"/>
    </source>
</evidence>
<dbReference type="EMBL" id="CP007490">
    <property type="protein sequence ID" value="AIC47661.1"/>
    <property type="molecule type" value="Genomic_DNA"/>
</dbReference>
<dbReference type="GO" id="GO:0009252">
    <property type="term" value="P:peptidoglycan biosynthetic process"/>
    <property type="evidence" value="ECO:0007669"/>
    <property type="project" value="UniProtKB-UniRule"/>
</dbReference>
<keyword evidence="1 10" id="KW-1003">Cell membrane</keyword>
<evidence type="ECO:0000313" key="14">
    <source>
        <dbReference type="Proteomes" id="UP000067708"/>
    </source>
</evidence>
<evidence type="ECO:0000256" key="4">
    <source>
        <dbReference type="ARBA" id="ARBA00022679"/>
    </source>
</evidence>
<dbReference type="Gene3D" id="3.40.50.2000">
    <property type="entry name" value="Glycogen Phosphorylase B"/>
    <property type="match status" value="2"/>
</dbReference>
<dbReference type="eggNOG" id="COG0707">
    <property type="taxonomic scope" value="Bacteria"/>
</dbReference>
<dbReference type="RefSeq" id="WP_038502579.1">
    <property type="nucleotide sequence ID" value="NZ_CP007490.1"/>
</dbReference>